<evidence type="ECO:0000256" key="1">
    <source>
        <dbReference type="SAM" id="MobiDB-lite"/>
    </source>
</evidence>
<comment type="caution">
    <text evidence="2">The sequence shown here is derived from an EMBL/GenBank/DDBJ whole genome shotgun (WGS) entry which is preliminary data.</text>
</comment>
<keyword evidence="3" id="KW-1185">Reference proteome</keyword>
<dbReference type="Proteomes" id="UP000620224">
    <property type="component" value="Unassembled WGS sequence"/>
</dbReference>
<evidence type="ECO:0008006" key="4">
    <source>
        <dbReference type="Google" id="ProtNLM"/>
    </source>
</evidence>
<feature type="region of interest" description="Disordered" evidence="1">
    <location>
        <begin position="105"/>
        <end position="124"/>
    </location>
</feature>
<name>A0A918J7D9_9ACTN</name>
<accession>A0A918J7D9</accession>
<reference evidence="2" key="2">
    <citation type="submission" date="2020-09" db="EMBL/GenBank/DDBJ databases">
        <authorList>
            <person name="Sun Q."/>
            <person name="Ohkuma M."/>
        </authorList>
    </citation>
    <scope>NUCLEOTIDE SEQUENCE</scope>
    <source>
        <strain evidence="2">JCM 4490</strain>
    </source>
</reference>
<gene>
    <name evidence="2" type="ORF">GCM10010503_36090</name>
</gene>
<dbReference type="EMBL" id="BMUE01000007">
    <property type="protein sequence ID" value="GGW55774.1"/>
    <property type="molecule type" value="Genomic_DNA"/>
</dbReference>
<proteinExistence type="predicted"/>
<reference evidence="2" key="1">
    <citation type="journal article" date="2014" name="Int. J. Syst. Evol. Microbiol.">
        <title>Complete genome sequence of Corynebacterium casei LMG S-19264T (=DSM 44701T), isolated from a smear-ripened cheese.</title>
        <authorList>
            <consortium name="US DOE Joint Genome Institute (JGI-PGF)"/>
            <person name="Walter F."/>
            <person name="Albersmeier A."/>
            <person name="Kalinowski J."/>
            <person name="Ruckert C."/>
        </authorList>
    </citation>
    <scope>NUCLEOTIDE SEQUENCE</scope>
    <source>
        <strain evidence="2">JCM 4490</strain>
    </source>
</reference>
<sequence length="124" mass="13738">MVPSRDHTVAAEQSKNYGYWYATDHQVAIDADTRLDVAVGRSLLGNRDDCKAWELSGAKEAVGEATVIADGAYHGTGLVFPHRRERRQTELPAWEEEHNALGFCGQSRHHRLGRQGRGRGSPTV</sequence>
<dbReference type="AlphaFoldDB" id="A0A918J7D9"/>
<evidence type="ECO:0000313" key="2">
    <source>
        <dbReference type="EMBL" id="GGW55774.1"/>
    </source>
</evidence>
<protein>
    <recommendedName>
        <fullName evidence="4">Transposase</fullName>
    </recommendedName>
</protein>
<evidence type="ECO:0000313" key="3">
    <source>
        <dbReference type="Proteomes" id="UP000620224"/>
    </source>
</evidence>
<feature type="compositionally biased region" description="Basic residues" evidence="1">
    <location>
        <begin position="107"/>
        <end position="117"/>
    </location>
</feature>
<organism evidence="2 3">
    <name type="scientific">Streptomyces lucensis JCM 4490</name>
    <dbReference type="NCBI Taxonomy" id="1306176"/>
    <lineage>
        <taxon>Bacteria</taxon>
        <taxon>Bacillati</taxon>
        <taxon>Actinomycetota</taxon>
        <taxon>Actinomycetes</taxon>
        <taxon>Kitasatosporales</taxon>
        <taxon>Streptomycetaceae</taxon>
        <taxon>Streptomyces</taxon>
    </lineage>
</organism>